<comment type="caution">
    <text evidence="3">The sequence shown here is derived from an EMBL/GenBank/DDBJ whole genome shotgun (WGS) entry which is preliminary data.</text>
</comment>
<feature type="compositionally biased region" description="Basic and acidic residues" evidence="2">
    <location>
        <begin position="8"/>
        <end position="19"/>
    </location>
</feature>
<feature type="coiled-coil region" evidence="1">
    <location>
        <begin position="161"/>
        <end position="216"/>
    </location>
</feature>
<keyword evidence="4" id="KW-1185">Reference proteome</keyword>
<accession>A0A8H5XBF7</accession>
<feature type="region of interest" description="Disordered" evidence="2">
    <location>
        <begin position="1"/>
        <end position="20"/>
    </location>
</feature>
<gene>
    <name evidence="3" type="ORF">FDENT_4512</name>
</gene>
<dbReference type="AlphaFoldDB" id="A0A8H5XBF7"/>
<sequence>MRRRNCNTRRDATPEESHRKGVNCSTLHTLVESLQDLWEYISKAHLTSISDNQLATPKFPTSTPYETFLGFFVETERRIAASHRRNSHPDLSELSQVHISIDEHFEITDKFQQYLMGLGSAQKRMNDSIAKRIEEALSEVKDICAKIECDEIERHMLRGTVRNQSKQLQKVEAERSEEVERRLKAEEDRKVAEQLCEKQREQLSIVKKDLDRLKRISDAATHREGKLKIELKDKKAETKELQWEMQVKQSQMNIMRDVMKVLAKHAHFGHEKHTVGDPSTWTPEMVTTFFSEWEDMNEFLERRREVFYLLSNVLELDAEKVSTLDVNEVRLLLEENGWKSYRA</sequence>
<evidence type="ECO:0000256" key="1">
    <source>
        <dbReference type="SAM" id="Coils"/>
    </source>
</evidence>
<dbReference type="Proteomes" id="UP000562682">
    <property type="component" value="Unassembled WGS sequence"/>
</dbReference>
<organism evidence="3 4">
    <name type="scientific">Fusarium denticulatum</name>
    <dbReference type="NCBI Taxonomy" id="48507"/>
    <lineage>
        <taxon>Eukaryota</taxon>
        <taxon>Fungi</taxon>
        <taxon>Dikarya</taxon>
        <taxon>Ascomycota</taxon>
        <taxon>Pezizomycotina</taxon>
        <taxon>Sordariomycetes</taxon>
        <taxon>Hypocreomycetidae</taxon>
        <taxon>Hypocreales</taxon>
        <taxon>Nectriaceae</taxon>
        <taxon>Fusarium</taxon>
        <taxon>Fusarium fujikuroi species complex</taxon>
    </lineage>
</organism>
<keyword evidence="1" id="KW-0175">Coiled coil</keyword>
<reference evidence="3 4" key="1">
    <citation type="submission" date="2020-05" db="EMBL/GenBank/DDBJ databases">
        <title>Identification and distribution of gene clusters putatively required for synthesis of sphingolipid metabolism inhibitors in phylogenetically diverse species of the filamentous fungus Fusarium.</title>
        <authorList>
            <person name="Kim H.-S."/>
            <person name="Busman M."/>
            <person name="Brown D.W."/>
            <person name="Divon H."/>
            <person name="Uhlig S."/>
            <person name="Proctor R.H."/>
        </authorList>
    </citation>
    <scope>NUCLEOTIDE SEQUENCE [LARGE SCALE GENOMIC DNA]</scope>
    <source>
        <strain evidence="3 4">NRRL 25311</strain>
    </source>
</reference>
<name>A0A8H5XBF7_9HYPO</name>
<evidence type="ECO:0000313" key="4">
    <source>
        <dbReference type="Proteomes" id="UP000562682"/>
    </source>
</evidence>
<dbReference type="EMBL" id="JAAOAK010000108">
    <property type="protein sequence ID" value="KAF5689148.1"/>
    <property type="molecule type" value="Genomic_DNA"/>
</dbReference>
<evidence type="ECO:0000256" key="2">
    <source>
        <dbReference type="SAM" id="MobiDB-lite"/>
    </source>
</evidence>
<evidence type="ECO:0000313" key="3">
    <source>
        <dbReference type="EMBL" id="KAF5689148.1"/>
    </source>
</evidence>
<proteinExistence type="predicted"/>
<protein>
    <submittedName>
        <fullName evidence="3">Uncharacterized protein</fullName>
    </submittedName>
</protein>